<organism evidence="2 3">
    <name type="scientific">Alcaligenes xylosoxydans xylosoxydans</name>
    <name type="common">Achromobacter xylosoxidans</name>
    <dbReference type="NCBI Taxonomy" id="85698"/>
    <lineage>
        <taxon>Bacteria</taxon>
        <taxon>Pseudomonadati</taxon>
        <taxon>Pseudomonadota</taxon>
        <taxon>Betaproteobacteria</taxon>
        <taxon>Burkholderiales</taxon>
        <taxon>Alcaligenaceae</taxon>
        <taxon>Achromobacter</taxon>
    </lineage>
</organism>
<dbReference type="PANTHER" id="PTHR30441">
    <property type="entry name" value="DUF748 DOMAIN-CONTAINING PROTEIN"/>
    <property type="match status" value="1"/>
</dbReference>
<evidence type="ECO:0000313" key="3">
    <source>
        <dbReference type="Proteomes" id="UP001141992"/>
    </source>
</evidence>
<proteinExistence type="predicted"/>
<reference evidence="2" key="1">
    <citation type="submission" date="2022-12" db="EMBL/GenBank/DDBJ databases">
        <authorList>
            <person name="Voronina O.L."/>
            <person name="Kunda M.S."/>
            <person name="Ryzhova N."/>
            <person name="Aksenova E.I."/>
        </authorList>
    </citation>
    <scope>NUCLEOTIDE SEQUENCE</scope>
    <source>
        <strain evidence="2">SCCH136:Ach223948</strain>
    </source>
</reference>
<feature type="compositionally biased region" description="Pro residues" evidence="1">
    <location>
        <begin position="482"/>
        <end position="494"/>
    </location>
</feature>
<dbReference type="InterPro" id="IPR008023">
    <property type="entry name" value="DUF748"/>
</dbReference>
<dbReference type="Proteomes" id="UP001141992">
    <property type="component" value="Unassembled WGS sequence"/>
</dbReference>
<evidence type="ECO:0000313" key="2">
    <source>
        <dbReference type="EMBL" id="MCZ8405541.1"/>
    </source>
</evidence>
<dbReference type="GO" id="GO:0005886">
    <property type="term" value="C:plasma membrane"/>
    <property type="evidence" value="ECO:0007669"/>
    <property type="project" value="TreeGrafter"/>
</dbReference>
<feature type="compositionally biased region" description="Low complexity" evidence="1">
    <location>
        <begin position="357"/>
        <end position="481"/>
    </location>
</feature>
<feature type="region of interest" description="Disordered" evidence="1">
    <location>
        <begin position="355"/>
        <end position="495"/>
    </location>
</feature>
<comment type="caution">
    <text evidence="2">The sequence shown here is derived from an EMBL/GenBank/DDBJ whole genome shotgun (WGS) entry which is preliminary data.</text>
</comment>
<dbReference type="EMBL" id="JAPZVI010000042">
    <property type="protein sequence ID" value="MCZ8405541.1"/>
    <property type="molecule type" value="Genomic_DNA"/>
</dbReference>
<feature type="region of interest" description="Disordered" evidence="1">
    <location>
        <begin position="822"/>
        <end position="851"/>
    </location>
</feature>
<accession>A0A9W5AH39</accession>
<dbReference type="Pfam" id="PF05359">
    <property type="entry name" value="DUF748"/>
    <property type="match status" value="1"/>
</dbReference>
<dbReference type="GO" id="GO:0090313">
    <property type="term" value="P:regulation of protein targeting to membrane"/>
    <property type="evidence" value="ECO:0007669"/>
    <property type="project" value="TreeGrafter"/>
</dbReference>
<name>A0A9W5AH39_ALCXX</name>
<dbReference type="PANTHER" id="PTHR30441:SF8">
    <property type="entry name" value="DUF748 DOMAIN-CONTAINING PROTEIN"/>
    <property type="match status" value="1"/>
</dbReference>
<evidence type="ECO:0000256" key="1">
    <source>
        <dbReference type="SAM" id="MobiDB-lite"/>
    </source>
</evidence>
<gene>
    <name evidence="2" type="ORF">O9570_29120</name>
</gene>
<protein>
    <submittedName>
        <fullName evidence="2">DUF748 domain-containing protein</fullName>
    </submittedName>
</protein>
<dbReference type="RefSeq" id="WP_054439658.1">
    <property type="nucleotide sequence ID" value="NZ_CYTI01000011.1"/>
</dbReference>
<dbReference type="InterPro" id="IPR052894">
    <property type="entry name" value="AsmA-related"/>
</dbReference>
<dbReference type="AlphaFoldDB" id="A0A9W5AH39"/>
<sequence>MPLRMPKFRFTRRLGKILLGVVATALILCGIAAWQVPKVLHNVLTQDVAKMLGRDVAVGKITFNPFTLTVRARDLAVAQPGSQTPLLTAAEVDVSAAWTSLFWFAPVVDRFTLRSPTLSIVREDVTRFNFSDVQQRVAEMTAANPDEPPKPDEGLPRFSLNNMVIEGGVVTLDDKVTGRKQVIDELAVGVPFISTFGYATDIDVQPRLHLRINGSPFDLTGVARPFDKVPSSTLRVAFTGLQLEKWADVWPMPLPFKLERALLDSNLQIVFEQPKDAPPKIRVVGDLGLRQFDLRDNAGESLAAWSALTINRLEIEPIARQVYVGDVGLWAPQVYARRYSNQRLNWQDVADKLKQLGGPAPATRPAATPGAKPGSGAKPPAGGAPAATASVDAGAPAKPGAAKPAAPDSAAKPAAEKGAPAASPAAVATANPAQAAKPATAPAAGQASAPAVSNPASTPQPAAPAASAPNGAPAAAGTPPAADAPPKPAAPKPAAPAEWKVTLDAFNIHEGELYVTDAVSKLDYTLTGLGVTVEGVALPQVKGEPINLWLTVDNSTDGGWIRAKGPLVLQPLSLELALRMGNVALAPFAPAVRSLSPIQLLDGRLGLTAQVHVLDNNGAIDASATGVRAELAQFKARDETLKPALDIALQQLVVTADRLAMGPGTSNFTLAAAGIQGGGKLDLKGAFTPQPLTVKTSVDLSGLNVASFAPYFASSLNATVRAITLGAKGDADFAAANGNAPMKAGWKGGVEITDVDLQDRVNKDDFLNWKRLAFSGMNVAVAGEKIAAGLGDIALDDFYGRILLNAQGRLNVMDLVAAPGQAGGSITQDTQTPGRRAEPPAPAAKGGGMPDISLNSVTLTRGRMTFTDRFVKPNYVAELSNIDGSITAVSSTNPQPAKVKVTGRVYTTAPLSISGVVQPFAKYLSLDLKASAKGVDLPRFNTYSAKYVGYPIKRGKLSVDLEYKIKDRALLATNHVVLNQLTFGDKTNSPDATKLPVLLAVALLKDSRGNIDINLPISGSLDDPEFSVGGIVVRVLLNLVVKAVTSPFSLLASAFGGGEELSYVEFAPGSAALTEDTLQRIETLTKALADRPALKMDLSGRADPKTDLDGLRQAWVDAQIRLAKARDVAPRGKKPNPAGVEVSGAERAKYLEEVYDDTDIKDKPRNFIGMAKSVPPEQMEEMLRSVAPVGEEQLRQLADARAQAVYEKLQAQEGLADRVFIVAPQLDADGIKDEGLPSRVDFSLK</sequence>